<name>A0A0V1HNB7_9BILA</name>
<reference evidence="1 2" key="1">
    <citation type="submission" date="2015-01" db="EMBL/GenBank/DDBJ databases">
        <title>Evolution of Trichinella species and genotypes.</title>
        <authorList>
            <person name="Korhonen P.K."/>
            <person name="Edoardo P."/>
            <person name="Giuseppe L.R."/>
            <person name="Gasser R.B."/>
        </authorList>
    </citation>
    <scope>NUCLEOTIDE SEQUENCE [LARGE SCALE GENOMIC DNA]</scope>
    <source>
        <strain evidence="1">ISS1029</strain>
    </source>
</reference>
<sequence>MQFAGVGHECHLLNFVLADLQHHLIFKKRISYLTLQTIFKTMLDSLLICDHRIKYLKSVVKLSVKGISVE</sequence>
<proteinExistence type="predicted"/>
<dbReference type="AlphaFoldDB" id="A0A0V1HNB7"/>
<organism evidence="1 2">
    <name type="scientific">Trichinella zimbabwensis</name>
    <dbReference type="NCBI Taxonomy" id="268475"/>
    <lineage>
        <taxon>Eukaryota</taxon>
        <taxon>Metazoa</taxon>
        <taxon>Ecdysozoa</taxon>
        <taxon>Nematoda</taxon>
        <taxon>Enoplea</taxon>
        <taxon>Dorylaimia</taxon>
        <taxon>Trichinellida</taxon>
        <taxon>Trichinellidae</taxon>
        <taxon>Trichinella</taxon>
    </lineage>
</organism>
<evidence type="ECO:0000313" key="2">
    <source>
        <dbReference type="Proteomes" id="UP000055024"/>
    </source>
</evidence>
<dbReference type="EMBL" id="JYDP01000052">
    <property type="protein sequence ID" value="KRZ11125.1"/>
    <property type="molecule type" value="Genomic_DNA"/>
</dbReference>
<protein>
    <submittedName>
        <fullName evidence="1">Uncharacterized protein</fullName>
    </submittedName>
</protein>
<gene>
    <name evidence="1" type="ORF">T11_7528</name>
</gene>
<comment type="caution">
    <text evidence="1">The sequence shown here is derived from an EMBL/GenBank/DDBJ whole genome shotgun (WGS) entry which is preliminary data.</text>
</comment>
<keyword evidence="2" id="KW-1185">Reference proteome</keyword>
<accession>A0A0V1HNB7</accession>
<dbReference type="Proteomes" id="UP000055024">
    <property type="component" value="Unassembled WGS sequence"/>
</dbReference>
<evidence type="ECO:0000313" key="1">
    <source>
        <dbReference type="EMBL" id="KRZ11125.1"/>
    </source>
</evidence>